<feature type="chain" id="PRO_5040200957" evidence="1">
    <location>
        <begin position="18"/>
        <end position="128"/>
    </location>
</feature>
<proteinExistence type="predicted"/>
<dbReference type="AlphaFoldDB" id="A0A9P1N739"/>
<protein>
    <submittedName>
        <fullName evidence="2">Uncharacterized protein</fullName>
    </submittedName>
</protein>
<accession>A0A9P1N739</accession>
<evidence type="ECO:0000256" key="1">
    <source>
        <dbReference type="SAM" id="SignalP"/>
    </source>
</evidence>
<evidence type="ECO:0000313" key="3">
    <source>
        <dbReference type="Proteomes" id="UP001152747"/>
    </source>
</evidence>
<gene>
    <name evidence="2" type="ORF">CAMP_LOCUS16262</name>
</gene>
<dbReference type="EMBL" id="CANHGI010000005">
    <property type="protein sequence ID" value="CAI5453625.1"/>
    <property type="molecule type" value="Genomic_DNA"/>
</dbReference>
<organism evidence="2 3">
    <name type="scientific">Caenorhabditis angaria</name>
    <dbReference type="NCBI Taxonomy" id="860376"/>
    <lineage>
        <taxon>Eukaryota</taxon>
        <taxon>Metazoa</taxon>
        <taxon>Ecdysozoa</taxon>
        <taxon>Nematoda</taxon>
        <taxon>Chromadorea</taxon>
        <taxon>Rhabditida</taxon>
        <taxon>Rhabditina</taxon>
        <taxon>Rhabditomorpha</taxon>
        <taxon>Rhabditoidea</taxon>
        <taxon>Rhabditidae</taxon>
        <taxon>Peloderinae</taxon>
        <taxon>Caenorhabditis</taxon>
    </lineage>
</organism>
<dbReference type="Proteomes" id="UP001152747">
    <property type="component" value="Unassembled WGS sequence"/>
</dbReference>
<feature type="signal peptide" evidence="1">
    <location>
        <begin position="1"/>
        <end position="17"/>
    </location>
</feature>
<name>A0A9P1N739_9PELO</name>
<reference evidence="2" key="1">
    <citation type="submission" date="2022-11" db="EMBL/GenBank/DDBJ databases">
        <authorList>
            <person name="Kikuchi T."/>
        </authorList>
    </citation>
    <scope>NUCLEOTIDE SEQUENCE</scope>
    <source>
        <strain evidence="2">PS1010</strain>
    </source>
</reference>
<sequence length="128" mass="15026">MRLALLVFLFGVHATMRHTMSNEKFVVMVHDKNFLTDYTDSYPTTLCKSRTNGELFFQIKAICGSNKLYPKISDDQIVHMTHLKVKNDEKLNELDIMRMCTNDLPSFGKIHEMSTLDIFQDEKLYYYC</sequence>
<keyword evidence="1" id="KW-0732">Signal</keyword>
<evidence type="ECO:0000313" key="2">
    <source>
        <dbReference type="EMBL" id="CAI5453625.1"/>
    </source>
</evidence>
<comment type="caution">
    <text evidence="2">The sequence shown here is derived from an EMBL/GenBank/DDBJ whole genome shotgun (WGS) entry which is preliminary data.</text>
</comment>
<keyword evidence="3" id="KW-1185">Reference proteome</keyword>